<feature type="compositionally biased region" description="Basic and acidic residues" evidence="1">
    <location>
        <begin position="24"/>
        <end position="41"/>
    </location>
</feature>
<keyword evidence="3" id="KW-1185">Reference proteome</keyword>
<reference evidence="2" key="1">
    <citation type="submission" date="2022-03" db="EMBL/GenBank/DDBJ databases">
        <authorList>
            <person name="Sayadi A."/>
        </authorList>
    </citation>
    <scope>NUCLEOTIDE SEQUENCE</scope>
</reference>
<name>A0A9P0PMT5_ACAOB</name>
<comment type="caution">
    <text evidence="2">The sequence shown here is derived from an EMBL/GenBank/DDBJ whole genome shotgun (WGS) entry which is preliminary data.</text>
</comment>
<feature type="compositionally biased region" description="Polar residues" evidence="1">
    <location>
        <begin position="296"/>
        <end position="312"/>
    </location>
</feature>
<dbReference type="EMBL" id="CAKOFQ010007008">
    <property type="protein sequence ID" value="CAH1986958.1"/>
    <property type="molecule type" value="Genomic_DNA"/>
</dbReference>
<dbReference type="Proteomes" id="UP001152888">
    <property type="component" value="Unassembled WGS sequence"/>
</dbReference>
<dbReference type="PANTHER" id="PTHR34239:SF2">
    <property type="entry name" value="TRANSPOSABLE ELEMENT P TRANSPOSASE_THAP9 CONSERVED DOMAIN-CONTAINING PROTEIN"/>
    <property type="match status" value="1"/>
</dbReference>
<feature type="compositionally biased region" description="Basic residues" evidence="1">
    <location>
        <begin position="313"/>
        <end position="322"/>
    </location>
</feature>
<evidence type="ECO:0000313" key="3">
    <source>
        <dbReference type="Proteomes" id="UP001152888"/>
    </source>
</evidence>
<feature type="region of interest" description="Disordered" evidence="1">
    <location>
        <begin position="296"/>
        <end position="334"/>
    </location>
</feature>
<feature type="region of interest" description="Disordered" evidence="1">
    <location>
        <begin position="1"/>
        <end position="54"/>
    </location>
</feature>
<sequence>MPKRQSGGSGDSGPRRKRGRKYHRILDELKRLKNKITRDSTSDSSSCVSDDDQNISGTEMMNQIITEAEIHPIPSGSAVSAGVPPENIDASGEFEFLGAKPKSKNTTSQPLHTELSVRWNAFLQDGVDKECREKIMEKYPLFENCPLMKSPVLSPEVASCLDDKTLRQDNFMRKIQQQTAHSLAILGSQINNLLSNDPNGSKVASLADAAQLSRNVHHAISTHRKYNILPFLKPSDRKLAETSKTDEFLFGKKFVVDLKSLDAAKKASFELKSNRARLFQKAPLISTNKQQPIAYNRQNYPDFQTKNLNWKRQPQKSTKKNPRSGVKKEDHRRR</sequence>
<accession>A0A9P0PMT5</accession>
<gene>
    <name evidence="2" type="ORF">ACAOBT_LOCUS17562</name>
</gene>
<dbReference type="AlphaFoldDB" id="A0A9P0PMT5"/>
<evidence type="ECO:0000313" key="2">
    <source>
        <dbReference type="EMBL" id="CAH1986958.1"/>
    </source>
</evidence>
<protein>
    <submittedName>
        <fullName evidence="2">Uncharacterized protein</fullName>
    </submittedName>
</protein>
<evidence type="ECO:0000256" key="1">
    <source>
        <dbReference type="SAM" id="MobiDB-lite"/>
    </source>
</evidence>
<proteinExistence type="predicted"/>
<dbReference type="OrthoDB" id="6760539at2759"/>
<dbReference type="PANTHER" id="PTHR34239">
    <property type="entry name" value="APPLE DOMAIN-CONTAINING PROTEIN"/>
    <property type="match status" value="1"/>
</dbReference>
<organism evidence="2 3">
    <name type="scientific">Acanthoscelides obtectus</name>
    <name type="common">Bean weevil</name>
    <name type="synonym">Bruchus obtectus</name>
    <dbReference type="NCBI Taxonomy" id="200917"/>
    <lineage>
        <taxon>Eukaryota</taxon>
        <taxon>Metazoa</taxon>
        <taxon>Ecdysozoa</taxon>
        <taxon>Arthropoda</taxon>
        <taxon>Hexapoda</taxon>
        <taxon>Insecta</taxon>
        <taxon>Pterygota</taxon>
        <taxon>Neoptera</taxon>
        <taxon>Endopterygota</taxon>
        <taxon>Coleoptera</taxon>
        <taxon>Polyphaga</taxon>
        <taxon>Cucujiformia</taxon>
        <taxon>Chrysomeloidea</taxon>
        <taxon>Chrysomelidae</taxon>
        <taxon>Bruchinae</taxon>
        <taxon>Bruchini</taxon>
        <taxon>Acanthoscelides</taxon>
    </lineage>
</organism>